<sequence>MTESQSNCPEWAGFVDAAVSAAPTTSAPARGELPGTSGFALVLAPLAAAAADRVPVIPGADSMALRAGFVRQLSARLARLAARALVLELHVCRVTGRLSGDTPSDRFRSFVGLMATRDGLSRLFADYPVLARLLGQACLQAAAARTELLERFAADRSLIVDTLLAGRDPGALTEVESGAGDHHRGGRSVSLLRFAGGARVVYKPRPVTAHRCFNELADWLNARLGERELCTLALLERPGYGWAEFVAQRPCGSEPQLERFYHRQGVLLALLHVLDGTDVHHENVIARADEPVLIDVETLFHPTLPLPSATAEDPAALVLRSSVYRTGLLPSLHLGDETAWDASGLGADRGAPLPMETVDWEGAGTDEMRLVRRVRPFDGARNRPRLGGRDADPAGYTGSLLTGFRAGYRTIAAHRHQLTGLLDRFAAAEVRVVIRASQLYAQLLDESTHPDVLRDAAERDGLLAEVRERSLGDPVRPRLVDDEIAQLWNGDLPLFTSRPGTADLWNGHGERIAGILGEPGLTRAAGKIEAMSEADLRDQEWIIRAALAARCPGTTPTTARPGRGRKAAAPPAPERLLAAACRIGDRLVATARRGPSRVNWLGLELLEHRYWRLGSMGAGLGEGYCGPALFLARLGRLTGRARYAEPARQALRPLPALLAALAERPDQLGYIGTGAFAGLGGIAYALTQVSAALDDAEIAGWVEPAVHLAAGAAAAEQEPGVVAGRAGGLVSLLAVHRATGSAEAWQAARSCAELLAAGPLPGAAGFAYGSAGVGWALLAFAAAGGDPRFERAGLAVLRAEVPPTGEPSWCHGLSGTALAVAASPVAAADPALAPVLDRAVRDIAESGPPADHSLCHGELGVLELLQAVPGPVAEAARARRAEALLADLEQGGARCGTPGGVVSPGLLTGLAGLGYGLLRLGFPDRTPSALLLQPPIPDRASAATP</sequence>
<evidence type="ECO:0000313" key="3">
    <source>
        <dbReference type="Proteomes" id="UP001500305"/>
    </source>
</evidence>
<evidence type="ECO:0000259" key="1">
    <source>
        <dbReference type="Pfam" id="PF13575"/>
    </source>
</evidence>
<name>A0ABN3DP80_9ACTN</name>
<dbReference type="SUPFAM" id="SSF158745">
    <property type="entry name" value="LanC-like"/>
    <property type="match status" value="1"/>
</dbReference>
<dbReference type="Gene3D" id="1.50.10.20">
    <property type="match status" value="1"/>
</dbReference>
<dbReference type="InterPro" id="IPR007822">
    <property type="entry name" value="LANC-like"/>
</dbReference>
<keyword evidence="3" id="KW-1185">Reference proteome</keyword>
<accession>A0ABN3DP80</accession>
<dbReference type="EMBL" id="BAAATR010000006">
    <property type="protein sequence ID" value="GAA2238232.1"/>
    <property type="molecule type" value="Genomic_DNA"/>
</dbReference>
<comment type="caution">
    <text evidence="2">The sequence shown here is derived from an EMBL/GenBank/DDBJ whole genome shotgun (WGS) entry which is preliminary data.</text>
</comment>
<dbReference type="CDD" id="cd04792">
    <property type="entry name" value="LanM-like"/>
    <property type="match status" value="1"/>
</dbReference>
<dbReference type="NCBIfam" id="TIGR03897">
    <property type="entry name" value="lanti_2_LanM"/>
    <property type="match status" value="1"/>
</dbReference>
<dbReference type="InterPro" id="IPR025410">
    <property type="entry name" value="Lant_dehyd"/>
</dbReference>
<dbReference type="Proteomes" id="UP001500305">
    <property type="component" value="Unassembled WGS sequence"/>
</dbReference>
<dbReference type="SMART" id="SM01260">
    <property type="entry name" value="LANC_like"/>
    <property type="match status" value="1"/>
</dbReference>
<gene>
    <name evidence="2" type="ORF">GCM10010430_19060</name>
</gene>
<dbReference type="Pfam" id="PF13575">
    <property type="entry name" value="DUF4135"/>
    <property type="match status" value="1"/>
</dbReference>
<dbReference type="InterPro" id="IPR017146">
    <property type="entry name" value="Lanti_2_LanM"/>
</dbReference>
<dbReference type="PIRSF" id="PIRSF037228">
    <property type="entry name" value="Lant_mod_RumM"/>
    <property type="match status" value="1"/>
</dbReference>
<feature type="domain" description="Lantibiotic biosynthesis protein dehydration" evidence="1">
    <location>
        <begin position="127"/>
        <end position="497"/>
    </location>
</feature>
<dbReference type="PRINTS" id="PR01950">
    <property type="entry name" value="LANCSUPER"/>
</dbReference>
<evidence type="ECO:0000313" key="2">
    <source>
        <dbReference type="EMBL" id="GAA2238232.1"/>
    </source>
</evidence>
<reference evidence="2 3" key="1">
    <citation type="journal article" date="2019" name="Int. J. Syst. Evol. Microbiol.">
        <title>The Global Catalogue of Microorganisms (GCM) 10K type strain sequencing project: providing services to taxonomists for standard genome sequencing and annotation.</title>
        <authorList>
            <consortium name="The Broad Institute Genomics Platform"/>
            <consortium name="The Broad Institute Genome Sequencing Center for Infectious Disease"/>
            <person name="Wu L."/>
            <person name="Ma J."/>
        </authorList>
    </citation>
    <scope>NUCLEOTIDE SEQUENCE [LARGE SCALE GENOMIC DNA]</scope>
    <source>
        <strain evidence="2 3">JCM 7356</strain>
    </source>
</reference>
<organism evidence="2 3">
    <name type="scientific">Kitasatospora cystarginea</name>
    <dbReference type="NCBI Taxonomy" id="58350"/>
    <lineage>
        <taxon>Bacteria</taxon>
        <taxon>Bacillati</taxon>
        <taxon>Actinomycetota</taxon>
        <taxon>Actinomycetes</taxon>
        <taxon>Kitasatosporales</taxon>
        <taxon>Streptomycetaceae</taxon>
        <taxon>Kitasatospora</taxon>
    </lineage>
</organism>
<proteinExistence type="predicted"/>
<protein>
    <submittedName>
        <fullName evidence="2">Type 2 lanthipeptide synthetase LanM family protein</fullName>
    </submittedName>
</protein>
<dbReference type="Pfam" id="PF05147">
    <property type="entry name" value="LANC_like"/>
    <property type="match status" value="1"/>
</dbReference>